<reference evidence="3" key="1">
    <citation type="submission" date="2021-01" db="EMBL/GenBank/DDBJ databases">
        <title>Adiantum capillus-veneris genome.</title>
        <authorList>
            <person name="Fang Y."/>
            <person name="Liao Q."/>
        </authorList>
    </citation>
    <scope>NUCLEOTIDE SEQUENCE</scope>
    <source>
        <strain evidence="3">H3</strain>
        <tissue evidence="3">Leaf</tissue>
    </source>
</reference>
<comment type="caution">
    <text evidence="3">The sequence shown here is derived from an EMBL/GenBank/DDBJ whole genome shotgun (WGS) entry which is preliminary data.</text>
</comment>
<feature type="compositionally biased region" description="Basic and acidic residues" evidence="1">
    <location>
        <begin position="100"/>
        <end position="161"/>
    </location>
</feature>
<accession>A0A9D4UHE4</accession>
<dbReference type="PANTHER" id="PTHR34364">
    <property type="entry name" value="WAS/WASL-INTERACTING FAMILY PROTEIN"/>
    <property type="match status" value="1"/>
</dbReference>
<evidence type="ECO:0000313" key="4">
    <source>
        <dbReference type="Proteomes" id="UP000886520"/>
    </source>
</evidence>
<dbReference type="AlphaFoldDB" id="A0A9D4UHE4"/>
<organism evidence="3 4">
    <name type="scientific">Adiantum capillus-veneris</name>
    <name type="common">Maidenhair fern</name>
    <dbReference type="NCBI Taxonomy" id="13818"/>
    <lineage>
        <taxon>Eukaryota</taxon>
        <taxon>Viridiplantae</taxon>
        <taxon>Streptophyta</taxon>
        <taxon>Embryophyta</taxon>
        <taxon>Tracheophyta</taxon>
        <taxon>Polypodiopsida</taxon>
        <taxon>Polypodiidae</taxon>
        <taxon>Polypodiales</taxon>
        <taxon>Pteridineae</taxon>
        <taxon>Pteridaceae</taxon>
        <taxon>Vittarioideae</taxon>
        <taxon>Adiantum</taxon>
    </lineage>
</organism>
<protein>
    <submittedName>
        <fullName evidence="3">Uncharacterized protein</fullName>
    </submittedName>
</protein>
<evidence type="ECO:0000313" key="2">
    <source>
        <dbReference type="EMBL" id="KAI5067170.1"/>
    </source>
</evidence>
<gene>
    <name evidence="2" type="ORF">GOP47_0017698</name>
    <name evidence="3" type="ORF">GOP47_0018240</name>
</gene>
<keyword evidence="4" id="KW-1185">Reference proteome</keyword>
<feature type="region of interest" description="Disordered" evidence="1">
    <location>
        <begin position="91"/>
        <end position="199"/>
    </location>
</feature>
<sequence length="241" mass="26281">MSEPKQQPKILMHKPKKSQRSPPGVSATGSASHDSAGARGVSTASKTPSAPPPPGPKKPIWYRFRTAITTLLVLNAVLVGYTLFRTSFKSVEPVTEADSAETKEKEEKAKNAEKENEGGKGVDIKNEAQELAENKKAENEAGKGVDTKNEARELAENKVSEASKNAVPESPKVMPATVLPPQPVVQVGNKSKPSDEEQQELYKWMLAEKRKIKPTTKAEKAQIDAEKAILKEYLKGKRTLD</sequence>
<dbReference type="PANTHER" id="PTHR34364:SF1">
    <property type="entry name" value="WAS_WASL-INTERACTING FAMILY PROTEIN"/>
    <property type="match status" value="1"/>
</dbReference>
<feature type="region of interest" description="Disordered" evidence="1">
    <location>
        <begin position="1"/>
        <end position="60"/>
    </location>
</feature>
<dbReference type="EMBL" id="JABFUD020000017">
    <property type="protein sequence ID" value="KAI5067712.1"/>
    <property type="molecule type" value="Genomic_DNA"/>
</dbReference>
<name>A0A9D4UHE4_ADICA</name>
<dbReference type="EMBL" id="JABFUD020000017">
    <property type="protein sequence ID" value="KAI5067170.1"/>
    <property type="molecule type" value="Genomic_DNA"/>
</dbReference>
<proteinExistence type="predicted"/>
<evidence type="ECO:0000313" key="3">
    <source>
        <dbReference type="EMBL" id="KAI5067712.1"/>
    </source>
</evidence>
<evidence type="ECO:0000256" key="1">
    <source>
        <dbReference type="SAM" id="MobiDB-lite"/>
    </source>
</evidence>
<dbReference type="Proteomes" id="UP000886520">
    <property type="component" value="Chromosome 17"/>
</dbReference>
<dbReference type="OrthoDB" id="1907935at2759"/>